<organism evidence="1 2">
    <name type="scientific">Nitrobacter hamburgensis (strain DSM 10229 / NCIMB 13809 / X14)</name>
    <dbReference type="NCBI Taxonomy" id="323097"/>
    <lineage>
        <taxon>Bacteria</taxon>
        <taxon>Pseudomonadati</taxon>
        <taxon>Pseudomonadota</taxon>
        <taxon>Alphaproteobacteria</taxon>
        <taxon>Hyphomicrobiales</taxon>
        <taxon>Nitrobacteraceae</taxon>
        <taxon>Nitrobacter</taxon>
    </lineage>
</organism>
<dbReference type="EMBL" id="CP000320">
    <property type="protein sequence ID" value="ABE64823.1"/>
    <property type="molecule type" value="Genomic_DNA"/>
</dbReference>
<dbReference type="Proteomes" id="UP000001953">
    <property type="component" value="Plasmid 1"/>
</dbReference>
<accession>Q1QG24</accession>
<keyword evidence="1" id="KW-0614">Plasmid</keyword>
<dbReference type="AlphaFoldDB" id="Q1QG24"/>
<geneLocation type="plasmid" evidence="2">
    <name>pNITHX1</name>
</geneLocation>
<reference evidence="2" key="1">
    <citation type="submission" date="2006-03" db="EMBL/GenBank/DDBJ databases">
        <title>Complete sequence of plasmid 1 of Nitrobacter hamburgensis X14.</title>
        <authorList>
            <consortium name="US DOE Joint Genome Institute"/>
            <person name="Copeland A."/>
            <person name="Lucas S."/>
            <person name="Lapidus A."/>
            <person name="Barry K."/>
            <person name="Detter J.C."/>
            <person name="Glavina del Rio T."/>
            <person name="Hammon N."/>
            <person name="Israni S."/>
            <person name="Dalin E."/>
            <person name="Tice H."/>
            <person name="Pitluck S."/>
            <person name="Chain P."/>
            <person name="Malfatti S."/>
            <person name="Shin M."/>
            <person name="Vergez L."/>
            <person name="Schmutz J."/>
            <person name="Larimer F."/>
            <person name="Land M."/>
            <person name="Hauser L."/>
            <person name="Kyrpides N."/>
            <person name="Ivanova N."/>
            <person name="Ward B."/>
            <person name="Arp D."/>
            <person name="Klotz M."/>
            <person name="Stein L."/>
            <person name="O'Mullan G."/>
            <person name="Starkenburg S."/>
            <person name="Sayavedra L."/>
            <person name="Poret-Peterson A.T."/>
            <person name="Gentry M.E."/>
            <person name="Bruce D."/>
            <person name="Richardson P."/>
        </authorList>
    </citation>
    <scope>NUCLEOTIDE SEQUENCE [LARGE SCALE GENOMIC DNA]</scope>
    <source>
        <strain evidence="2">DSM 10229 / NCIMB 13809 / X14</strain>
        <plasmid evidence="2">Plasmid pNITHX1</plasmid>
    </source>
</reference>
<dbReference type="KEGG" id="nha:Nham_4200"/>
<evidence type="ECO:0008006" key="3">
    <source>
        <dbReference type="Google" id="ProtNLM"/>
    </source>
</evidence>
<evidence type="ECO:0000313" key="2">
    <source>
        <dbReference type="Proteomes" id="UP000001953"/>
    </source>
</evidence>
<name>Q1QG24_NITHX</name>
<evidence type="ECO:0000313" key="1">
    <source>
        <dbReference type="EMBL" id="ABE64823.1"/>
    </source>
</evidence>
<proteinExistence type="predicted"/>
<sequence length="281" mass="30720">MSTSCGDWPQKHKSTVAGCRFKCRSASRRNSNVLIPPTLSSGPVRTLRIALARRRQRQYVHGGSIVTDLVKESPRQGEWRREARGWQGRPIRIRKCQGCGVVGGRCRRKERVPGGSRQIRRRHDARCVRKTEGSSRRHRIRGSDAANAIKDRFGEGVTYARESFSEAADALPPKETMAKVQSSLSDLLERQPLVLGAIGLAVGVAVAGAFTASDLENEWVGEVSDRVKEDLKARAGAVSHSVREASDTLKAELGDIGSEAVDRLRETGRNAMNAARGKASA</sequence>
<dbReference type="HOGENOM" id="CLU_989828_0_0_5"/>
<protein>
    <recommendedName>
        <fullName evidence="3">Nutrient deprivation-induced protein</fullName>
    </recommendedName>
</protein>
<keyword evidence="2" id="KW-1185">Reference proteome</keyword>
<gene>
    <name evidence="1" type="ordered locus">Nham_4200</name>
</gene>